<gene>
    <name evidence="5" type="ORF">K9W45_08780</name>
</gene>
<evidence type="ECO:0000256" key="1">
    <source>
        <dbReference type="ARBA" id="ARBA00022448"/>
    </source>
</evidence>
<dbReference type="EMBL" id="CP084166">
    <property type="protein sequence ID" value="UJG39938.1"/>
    <property type="molecule type" value="Genomic_DNA"/>
</dbReference>
<dbReference type="PANTHER" id="PTHR42711">
    <property type="entry name" value="ABC TRANSPORTER ATP-BINDING PROTEIN"/>
    <property type="match status" value="1"/>
</dbReference>
<dbReference type="PROSITE" id="PS50893">
    <property type="entry name" value="ABC_TRANSPORTER_2"/>
    <property type="match status" value="1"/>
</dbReference>
<accession>A0A9Y1BIY7</accession>
<keyword evidence="2" id="KW-0547">Nucleotide-binding</keyword>
<organism evidence="5">
    <name type="scientific">Candidatus Heimdallarchaeum aukensis</name>
    <dbReference type="NCBI Taxonomy" id="2876573"/>
    <lineage>
        <taxon>Archaea</taxon>
        <taxon>Promethearchaeati</taxon>
        <taxon>Candidatus Heimdallarchaeota</taxon>
        <taxon>Candidatus Heimdallarchaeia (ex Rinke et al. 2021) (nom. nud.)</taxon>
        <taxon>Candidatus Heimdallarchaeales</taxon>
        <taxon>Candidatus Heimdallarchaeaceae</taxon>
        <taxon>Candidatus Heimdallarchaeum</taxon>
    </lineage>
</organism>
<dbReference type="AlphaFoldDB" id="A0A9Y1BIY7"/>
<keyword evidence="1" id="KW-0813">Transport</keyword>
<feature type="domain" description="ABC transporter" evidence="4">
    <location>
        <begin position="3"/>
        <end position="240"/>
    </location>
</feature>
<evidence type="ECO:0000313" key="5">
    <source>
        <dbReference type="EMBL" id="UJG39938.1"/>
    </source>
</evidence>
<reference evidence="5" key="1">
    <citation type="journal article" date="2022" name="Nat. Microbiol.">
        <title>Unique mobile elements and scalable gene flow at the prokaryote-eukaryote boundary revealed by circularized Asgard archaea genomes.</title>
        <authorList>
            <person name="Wu F."/>
            <person name="Speth D.R."/>
            <person name="Philosof A."/>
            <person name="Cremiere A."/>
            <person name="Narayanan A."/>
            <person name="Barco R.A."/>
            <person name="Connon S.A."/>
            <person name="Amend J.P."/>
            <person name="Antoshechkin I.A."/>
            <person name="Orphan V.J."/>
        </authorList>
    </citation>
    <scope>NUCLEOTIDE SEQUENCE</scope>
    <source>
        <strain evidence="5">PM71</strain>
    </source>
</reference>
<dbReference type="Pfam" id="PF00005">
    <property type="entry name" value="ABC_tran"/>
    <property type="match status" value="1"/>
</dbReference>
<name>A0A9Y1BIY7_9ARCH</name>
<dbReference type="InterPro" id="IPR050763">
    <property type="entry name" value="ABC_transporter_ATP-binding"/>
</dbReference>
<evidence type="ECO:0000259" key="4">
    <source>
        <dbReference type="PROSITE" id="PS50893"/>
    </source>
</evidence>
<keyword evidence="3 5" id="KW-0067">ATP-binding</keyword>
<protein>
    <submittedName>
        <fullName evidence="5">ABC transporter ATP-binding protein</fullName>
    </submittedName>
</protein>
<dbReference type="InterPro" id="IPR027417">
    <property type="entry name" value="P-loop_NTPase"/>
</dbReference>
<evidence type="ECO:0000256" key="3">
    <source>
        <dbReference type="ARBA" id="ARBA00022840"/>
    </source>
</evidence>
<evidence type="ECO:0000256" key="2">
    <source>
        <dbReference type="ARBA" id="ARBA00022741"/>
    </source>
</evidence>
<dbReference type="SMART" id="SM00382">
    <property type="entry name" value="AAA"/>
    <property type="match status" value="1"/>
</dbReference>
<dbReference type="SUPFAM" id="SSF52540">
    <property type="entry name" value="P-loop containing nucleoside triphosphate hydrolases"/>
    <property type="match status" value="1"/>
</dbReference>
<dbReference type="PANTHER" id="PTHR42711:SF18">
    <property type="entry name" value="ABC TRANSPORTER, ATP-BINDING PROTEIN"/>
    <property type="match status" value="1"/>
</dbReference>
<sequence>MSIEISNLTKIYKVKGRDIIALNNITLSIKEGEFVGLLGPNGAGKTTLTKILATLVSPDHGTAFIDNINIKNSKKIRQLIGPLFGENGGRSLYYRLSIYDNLIFYSSLAGVPKKIAKKRINALLDYFDLDKYRDVLVMKLSTGMKTKVLFIRTLIPNPKILLLDEPTLGFDANTSDKARKILEYFNKKFKTTIILTSHNFLEVDSLTKRIVLIDKGKIIKDCAPESFKQLASKNFIDIHFSMQKFNKEIFSALVSQVVGGQLVKIKKSEIKKNVHIFNARILAKKFPINETIALLNRMIVERRGKVFQLQPYQPSLKEAFLAYLNSSEKKYEENMEQKIKITNW</sequence>
<dbReference type="InterPro" id="IPR003439">
    <property type="entry name" value="ABC_transporter-like_ATP-bd"/>
</dbReference>
<dbReference type="InterPro" id="IPR003593">
    <property type="entry name" value="AAA+_ATPase"/>
</dbReference>
<dbReference type="Gene3D" id="3.40.50.300">
    <property type="entry name" value="P-loop containing nucleotide triphosphate hydrolases"/>
    <property type="match status" value="1"/>
</dbReference>
<dbReference type="GO" id="GO:0016887">
    <property type="term" value="F:ATP hydrolysis activity"/>
    <property type="evidence" value="ECO:0007669"/>
    <property type="project" value="InterPro"/>
</dbReference>
<proteinExistence type="predicted"/>
<dbReference type="GO" id="GO:0005524">
    <property type="term" value="F:ATP binding"/>
    <property type="evidence" value="ECO:0007669"/>
    <property type="project" value="UniProtKB-KW"/>
</dbReference>
<dbReference type="Proteomes" id="UP001201020">
    <property type="component" value="Chromosome"/>
</dbReference>